<evidence type="ECO:0000256" key="1">
    <source>
        <dbReference type="ARBA" id="ARBA00022679"/>
    </source>
</evidence>
<reference evidence="4 5" key="1">
    <citation type="submission" date="2021-10" db="EMBL/GenBank/DDBJ databases">
        <title>Streptomyces sp. strain SMC 277, a novel streptomycete isolated from soil.</title>
        <authorList>
            <person name="Chanama M."/>
        </authorList>
    </citation>
    <scope>NUCLEOTIDE SEQUENCE [LARGE SCALE GENOMIC DNA]</scope>
    <source>
        <strain evidence="4 5">SMC 277</strain>
    </source>
</reference>
<protein>
    <submittedName>
        <fullName evidence="4">GNAT family N-acetyltransferase</fullName>
    </submittedName>
</protein>
<comment type="caution">
    <text evidence="4">The sequence shown here is derived from an EMBL/GenBank/DDBJ whole genome shotgun (WGS) entry which is preliminary data.</text>
</comment>
<dbReference type="Gene3D" id="3.40.630.30">
    <property type="match status" value="1"/>
</dbReference>
<dbReference type="InterPro" id="IPR000182">
    <property type="entry name" value="GNAT_dom"/>
</dbReference>
<proteinExistence type="predicted"/>
<dbReference type="CDD" id="cd04301">
    <property type="entry name" value="NAT_SF"/>
    <property type="match status" value="1"/>
</dbReference>
<keyword evidence="1" id="KW-0808">Transferase</keyword>
<evidence type="ECO:0000313" key="4">
    <source>
        <dbReference type="EMBL" id="MCB5180999.1"/>
    </source>
</evidence>
<dbReference type="Proteomes" id="UP001199054">
    <property type="component" value="Unassembled WGS sequence"/>
</dbReference>
<feature type="domain" description="N-acetyltransferase" evidence="3">
    <location>
        <begin position="22"/>
        <end position="167"/>
    </location>
</feature>
<dbReference type="RefSeq" id="WP_226728089.1">
    <property type="nucleotide sequence ID" value="NZ_JAJAUY010000059.1"/>
</dbReference>
<name>A0ABS8B8X2_9ACTN</name>
<organism evidence="4 5">
    <name type="scientific">Streptomyces antimicrobicus</name>
    <dbReference type="NCBI Taxonomy" id="2883108"/>
    <lineage>
        <taxon>Bacteria</taxon>
        <taxon>Bacillati</taxon>
        <taxon>Actinomycetota</taxon>
        <taxon>Actinomycetes</taxon>
        <taxon>Kitasatosporales</taxon>
        <taxon>Streptomycetaceae</taxon>
        <taxon>Streptomyces</taxon>
    </lineage>
</organism>
<dbReference type="PROSITE" id="PS51186">
    <property type="entry name" value="GNAT"/>
    <property type="match status" value="1"/>
</dbReference>
<accession>A0ABS8B8X2</accession>
<dbReference type="EMBL" id="JAJAUY010000059">
    <property type="protein sequence ID" value="MCB5180999.1"/>
    <property type="molecule type" value="Genomic_DNA"/>
</dbReference>
<evidence type="ECO:0000256" key="2">
    <source>
        <dbReference type="ARBA" id="ARBA00023315"/>
    </source>
</evidence>
<dbReference type="PANTHER" id="PTHR43877">
    <property type="entry name" value="AMINOALKYLPHOSPHONATE N-ACETYLTRANSFERASE-RELATED-RELATED"/>
    <property type="match status" value="1"/>
</dbReference>
<evidence type="ECO:0000313" key="5">
    <source>
        <dbReference type="Proteomes" id="UP001199054"/>
    </source>
</evidence>
<gene>
    <name evidence="4" type="ORF">LG632_16605</name>
</gene>
<dbReference type="Pfam" id="PF00583">
    <property type="entry name" value="Acetyltransf_1"/>
    <property type="match status" value="1"/>
</dbReference>
<evidence type="ECO:0000259" key="3">
    <source>
        <dbReference type="PROSITE" id="PS51186"/>
    </source>
</evidence>
<dbReference type="PANTHER" id="PTHR43877:SF2">
    <property type="entry name" value="AMINOALKYLPHOSPHONATE N-ACETYLTRANSFERASE-RELATED"/>
    <property type="match status" value="1"/>
</dbReference>
<keyword evidence="5" id="KW-1185">Reference proteome</keyword>
<sequence length="171" mass="18636">MNETKIAQRSGSSGWTVVPESLHTADATALRRAYYAEVAGRYWNRPATEAEVDEGLAEDPGTELARPTGEFVVGRLAGVPAACGGIRLLDARTAELTRVYVDPRMRGTGGGTALLAALEDAARSLGAERIRLDTRTDLVEARALYAKHGYEEIPPYKQDPYAQHFFEKSIL</sequence>
<keyword evidence="2" id="KW-0012">Acyltransferase</keyword>
<dbReference type="SUPFAM" id="SSF55729">
    <property type="entry name" value="Acyl-CoA N-acyltransferases (Nat)"/>
    <property type="match status" value="1"/>
</dbReference>
<dbReference type="InterPro" id="IPR016181">
    <property type="entry name" value="Acyl_CoA_acyltransferase"/>
</dbReference>
<dbReference type="InterPro" id="IPR050832">
    <property type="entry name" value="Bact_Acetyltransf"/>
</dbReference>